<dbReference type="GO" id="GO:0007030">
    <property type="term" value="P:Golgi organization"/>
    <property type="evidence" value="ECO:0007669"/>
    <property type="project" value="TreeGrafter"/>
</dbReference>
<sequence length="982" mass="110170">MWGDNQGAASLNHPSSVSDKASVSAKALKCKSSLVQISSPAHIGLHDTRWQELFLTYEILVHLDRDHSYSKKKQHENESLVTQVSKNMARNTKLSSNLAAFTWHVTKMINELIHSCVSINEQKDENPETGMKHTNVTMKIALVGKARVVCGALNLYRIMLHEAMVETLNQRRNEEQSDESLSSLEELLQFDSRLLDNVSLTDTNLARGLIDSLLNIIAFSIESKETKKLIYSTPELYDTMAFSLQLLLVLFSSQLYSPIVSSFHRAEHENPNDFCDFFLEMMMREAAKRHGERSIRADLQKPIWSPNSITKACLFWMINRPRPPERSITHHLNEISEMIAKEVKHEKIGPDGMFETHEIVMANSPNHRKHEHIDGKESDDKSASNNQNTAVKPYRILDSTKKVMHISSSLLLLPIRLLLVALRALGHSQHLLGNGKGSEDPRLLELKALYGNRPGFGLDGKSSAPSPTNDVLWLTDSLVADLGSSLFLLLTNNHRAGVIIDEKSSEYSNNPFRIELAAMDDNRWQGFNNTTSATHGNLIPSGIDTFESIDLPADIDTHDSKQNHIISTNFEHLFSALCGTVHTEIGALNLYTLLQASPIFAASLAVRSDLDNIVLPLLRTLYYSCKTTHHISGRTATTSENTTTALVQPFRSRSQLYVIMILLLIFSQDASFGPDSFRRSSIPSISWYKEKALKDISLGSLLMLSLLRCITFNLNRLQDPFLLSNCCAILLNISPHVVDLDSYTSMRLVSVLIATMKRYTLLVMKHGGKPADDGDVTSTLGMYAEACRILLQLVKHSVRRKVVDKNVHLIHALVFNQRDFNTIIKSKSSPFRPADISKIQAVLEEAVKLVPNATNSNVDKSLAKIKENMDVFKGLRVGVDSKNRKRTMSSNSSYSNDSTISDSTMNGMEDYKFTYEEEADPETFFMPYIWEVIVSTVTSNFVEWNKVKIKAFTILHHAEASSEENGNAMTTNEFAENVDDVV</sequence>
<keyword evidence="7" id="KW-1185">Reference proteome</keyword>
<gene>
    <name evidence="6" type="ORF">CTEN210_12347</name>
</gene>
<dbReference type="PANTHER" id="PTHR12895:SF9">
    <property type="entry name" value="DYMECLIN"/>
    <property type="match status" value="1"/>
</dbReference>
<evidence type="ECO:0000313" key="7">
    <source>
        <dbReference type="Proteomes" id="UP001054902"/>
    </source>
</evidence>
<dbReference type="PANTHER" id="PTHR12895">
    <property type="entry name" value="DYMECLIN"/>
    <property type="match status" value="1"/>
</dbReference>
<reference evidence="6 7" key="1">
    <citation type="journal article" date="2021" name="Sci. Rep.">
        <title>The genome of the diatom Chaetoceros tenuissimus carries an ancient integrated fragment of an extant virus.</title>
        <authorList>
            <person name="Hongo Y."/>
            <person name="Kimura K."/>
            <person name="Takaki Y."/>
            <person name="Yoshida Y."/>
            <person name="Baba S."/>
            <person name="Kobayashi G."/>
            <person name="Nagasaki K."/>
            <person name="Hano T."/>
            <person name="Tomaru Y."/>
        </authorList>
    </citation>
    <scope>NUCLEOTIDE SEQUENCE [LARGE SCALE GENOMIC DNA]</scope>
    <source>
        <strain evidence="6 7">NIES-3715</strain>
    </source>
</reference>
<evidence type="ECO:0000256" key="2">
    <source>
        <dbReference type="ARBA" id="ARBA00015736"/>
    </source>
</evidence>
<comment type="similarity">
    <text evidence="1">Belongs to the dymeclin family.</text>
</comment>
<protein>
    <recommendedName>
        <fullName evidence="2">Dymeclin</fullName>
    </recommendedName>
</protein>
<feature type="region of interest" description="Disordered" evidence="5">
    <location>
        <begin position="365"/>
        <end position="387"/>
    </location>
</feature>
<feature type="compositionally biased region" description="Basic and acidic residues" evidence="5">
    <location>
        <begin position="371"/>
        <end position="382"/>
    </location>
</feature>
<organism evidence="6 7">
    <name type="scientific">Chaetoceros tenuissimus</name>
    <dbReference type="NCBI Taxonomy" id="426638"/>
    <lineage>
        <taxon>Eukaryota</taxon>
        <taxon>Sar</taxon>
        <taxon>Stramenopiles</taxon>
        <taxon>Ochrophyta</taxon>
        <taxon>Bacillariophyta</taxon>
        <taxon>Coscinodiscophyceae</taxon>
        <taxon>Chaetocerotophycidae</taxon>
        <taxon>Chaetocerotales</taxon>
        <taxon>Chaetocerotaceae</taxon>
        <taxon>Chaetoceros</taxon>
    </lineage>
</organism>
<evidence type="ECO:0000256" key="1">
    <source>
        <dbReference type="ARBA" id="ARBA00010603"/>
    </source>
</evidence>
<evidence type="ECO:0000256" key="4">
    <source>
        <dbReference type="ARBA" id="ARBA00023288"/>
    </source>
</evidence>
<keyword evidence="4" id="KW-0449">Lipoprotein</keyword>
<comment type="caution">
    <text evidence="6">The sequence shown here is derived from an EMBL/GenBank/DDBJ whole genome shotgun (WGS) entry which is preliminary data.</text>
</comment>
<keyword evidence="3" id="KW-0519">Myristate</keyword>
<dbReference type="EMBL" id="BLLK01000051">
    <property type="protein sequence ID" value="GFH55871.1"/>
    <property type="molecule type" value="Genomic_DNA"/>
</dbReference>
<dbReference type="Proteomes" id="UP001054902">
    <property type="component" value="Unassembled WGS sequence"/>
</dbReference>
<name>A0AAD3D112_9STRA</name>
<accession>A0AAD3D112</accession>
<evidence type="ECO:0000256" key="3">
    <source>
        <dbReference type="ARBA" id="ARBA00022707"/>
    </source>
</evidence>
<dbReference type="GO" id="GO:0005794">
    <property type="term" value="C:Golgi apparatus"/>
    <property type="evidence" value="ECO:0007669"/>
    <property type="project" value="TreeGrafter"/>
</dbReference>
<dbReference type="InterPro" id="IPR019142">
    <property type="entry name" value="Dymeclin"/>
</dbReference>
<proteinExistence type="inferred from homology"/>
<dbReference type="AlphaFoldDB" id="A0AAD3D112"/>
<dbReference type="Pfam" id="PF09742">
    <property type="entry name" value="Dymeclin"/>
    <property type="match status" value="2"/>
</dbReference>
<evidence type="ECO:0000256" key="5">
    <source>
        <dbReference type="SAM" id="MobiDB-lite"/>
    </source>
</evidence>
<evidence type="ECO:0000313" key="6">
    <source>
        <dbReference type="EMBL" id="GFH55871.1"/>
    </source>
</evidence>